<proteinExistence type="predicted"/>
<dbReference type="SUPFAM" id="SSF53335">
    <property type="entry name" value="S-adenosyl-L-methionine-dependent methyltransferases"/>
    <property type="match status" value="1"/>
</dbReference>
<dbReference type="RefSeq" id="WP_130412718.1">
    <property type="nucleotide sequence ID" value="NZ_SGWX01000001.1"/>
</dbReference>
<dbReference type="Proteomes" id="UP000293852">
    <property type="component" value="Unassembled WGS sequence"/>
</dbReference>
<evidence type="ECO:0000313" key="2">
    <source>
        <dbReference type="EMBL" id="RZS60641.1"/>
    </source>
</evidence>
<dbReference type="InterPro" id="IPR029063">
    <property type="entry name" value="SAM-dependent_MTases_sf"/>
</dbReference>
<feature type="compositionally biased region" description="Basic and acidic residues" evidence="1">
    <location>
        <begin position="1"/>
        <end position="19"/>
    </location>
</feature>
<evidence type="ECO:0000256" key="1">
    <source>
        <dbReference type="SAM" id="MobiDB-lite"/>
    </source>
</evidence>
<organism evidence="2 3">
    <name type="scientific">Xylanimonas ulmi</name>
    <dbReference type="NCBI Taxonomy" id="228973"/>
    <lineage>
        <taxon>Bacteria</taxon>
        <taxon>Bacillati</taxon>
        <taxon>Actinomycetota</taxon>
        <taxon>Actinomycetes</taxon>
        <taxon>Micrococcales</taxon>
        <taxon>Promicromonosporaceae</taxon>
        <taxon>Xylanimonas</taxon>
    </lineage>
</organism>
<gene>
    <name evidence="2" type="ORF">EV386_0911</name>
</gene>
<protein>
    <recommendedName>
        <fullName evidence="4">Methyltransferase family protein</fullName>
    </recommendedName>
</protein>
<feature type="region of interest" description="Disordered" evidence="1">
    <location>
        <begin position="305"/>
        <end position="336"/>
    </location>
</feature>
<evidence type="ECO:0000313" key="3">
    <source>
        <dbReference type="Proteomes" id="UP000293852"/>
    </source>
</evidence>
<accession>A0A4Q7M0F4</accession>
<name>A0A4Q7M0F4_9MICO</name>
<comment type="caution">
    <text evidence="2">The sequence shown here is derived from an EMBL/GenBank/DDBJ whole genome shotgun (WGS) entry which is preliminary data.</text>
</comment>
<evidence type="ECO:0008006" key="4">
    <source>
        <dbReference type="Google" id="ProtNLM"/>
    </source>
</evidence>
<dbReference type="AlphaFoldDB" id="A0A4Q7M0F4"/>
<sequence length="336" mass="36178">MSLPDDPRAVRTRADHQALDDAETTSAQPALQAIGRELWLSLHRLGFPGGHVLVQGDGADALLNRPDAHLPGVATICATVGHPGQDLLDPDTPFRGGLDAYDVAVTVMPHADVELATPSAIVTRTLLHATLAWATLRCVKPGGLAAIITNHLTLDAHTPRSRIELEAVADLIGAVRLPSGTLRPHLPGTDSVTDILLFTRRPDGQPSRSRDFADTVHVPLDGRRVRLNTYFDQRPEHILGATAAIHHPGRPPILTVTGLPGMLRSDLHEALGHITALAHRDGLTRPPAEHQPGMHVLAIHHEAKAPHNRRTTTSRAPTPPASLPRHLPETPGPYWN</sequence>
<keyword evidence="3" id="KW-1185">Reference proteome</keyword>
<feature type="region of interest" description="Disordered" evidence="1">
    <location>
        <begin position="1"/>
        <end position="26"/>
    </location>
</feature>
<dbReference type="EMBL" id="SGWX01000001">
    <property type="protein sequence ID" value="RZS60641.1"/>
    <property type="molecule type" value="Genomic_DNA"/>
</dbReference>
<dbReference type="OrthoDB" id="9814088at2"/>
<reference evidence="2 3" key="1">
    <citation type="submission" date="2019-02" db="EMBL/GenBank/DDBJ databases">
        <title>Sequencing the genomes of 1000 actinobacteria strains.</title>
        <authorList>
            <person name="Klenk H.-P."/>
        </authorList>
    </citation>
    <scope>NUCLEOTIDE SEQUENCE [LARGE SCALE GENOMIC DNA]</scope>
    <source>
        <strain evidence="2 3">DSM 16932</strain>
    </source>
</reference>